<reference evidence="4 5" key="1">
    <citation type="submission" date="2017-04" db="EMBL/GenBank/DDBJ databases">
        <title>Complete Genome Sequence of Streptomyces gilvosporeus F607, a Capable Producer of Natamycin.</title>
        <authorList>
            <person name="Zong G."/>
            <person name="Zhong C."/>
            <person name="Fu J."/>
            <person name="Qin R."/>
            <person name="Cao G."/>
        </authorList>
    </citation>
    <scope>NUCLEOTIDE SEQUENCE [LARGE SCALE GENOMIC DNA]</scope>
    <source>
        <strain evidence="4 5">F607</strain>
    </source>
</reference>
<evidence type="ECO:0000256" key="1">
    <source>
        <dbReference type="SAM" id="MobiDB-lite"/>
    </source>
</evidence>
<accession>A0A1V0TU79</accession>
<dbReference type="EMBL" id="CP020569">
    <property type="protein sequence ID" value="ARF56328.1"/>
    <property type="molecule type" value="Genomic_DNA"/>
</dbReference>
<proteinExistence type="predicted"/>
<keyword evidence="2" id="KW-1133">Transmembrane helix</keyword>
<feature type="compositionally biased region" description="Low complexity" evidence="1">
    <location>
        <begin position="39"/>
        <end position="51"/>
    </location>
</feature>
<sequence length="264" mass="28399">MTTGLLVAAAVLPVPPATTAAAEQRIASPHRPLHLVGRHLPPAHAADPPLAGSRAGEGRGHPGRPESPGLRPEVPRPDAEMELPEFRGLRDALAQMPEEMAHEMAHYPDEPSEYLPWFDFHHRSDPDADSSQAPDDDAADTPDRENSRPDTPKARKGSHGKPRGTGREASPGRARAPSRHRKSPSSRPDVAAHLDRHPYKHLRPSASPKQQPHTPPDDAEPAASSGPYAMETPSAPVERVLPMGAGLALTGLGLAFLGLRLRRR</sequence>
<feature type="compositionally biased region" description="Basic and acidic residues" evidence="1">
    <location>
        <begin position="141"/>
        <end position="153"/>
    </location>
</feature>
<gene>
    <name evidence="4" type="ORF">B1H19_21015</name>
</gene>
<keyword evidence="2" id="KW-0472">Membrane</keyword>
<evidence type="ECO:0000256" key="2">
    <source>
        <dbReference type="SAM" id="Phobius"/>
    </source>
</evidence>
<evidence type="ECO:0000313" key="4">
    <source>
        <dbReference type="EMBL" id="ARF56328.1"/>
    </source>
</evidence>
<dbReference type="AlphaFoldDB" id="A0A1V0TU79"/>
<evidence type="ECO:0000256" key="3">
    <source>
        <dbReference type="SAM" id="SignalP"/>
    </source>
</evidence>
<evidence type="ECO:0008006" key="6">
    <source>
        <dbReference type="Google" id="ProtNLM"/>
    </source>
</evidence>
<dbReference type="OrthoDB" id="4339048at2"/>
<keyword evidence="3" id="KW-0732">Signal</keyword>
<feature type="signal peptide" evidence="3">
    <location>
        <begin position="1"/>
        <end position="20"/>
    </location>
</feature>
<dbReference type="STRING" id="553510.B1H19_21015"/>
<feature type="region of interest" description="Disordered" evidence="1">
    <location>
        <begin position="34"/>
        <end position="235"/>
    </location>
</feature>
<dbReference type="Proteomes" id="UP000192726">
    <property type="component" value="Chromosome"/>
</dbReference>
<protein>
    <recommendedName>
        <fullName evidence="6">Gram-positive cocci surface proteins LPxTG domain-containing protein</fullName>
    </recommendedName>
</protein>
<dbReference type="RefSeq" id="WP_083106211.1">
    <property type="nucleotide sequence ID" value="NZ_CP020569.1"/>
</dbReference>
<keyword evidence="2" id="KW-0812">Transmembrane</keyword>
<name>A0A1V0TU79_9ACTN</name>
<feature type="compositionally biased region" description="Basic residues" evidence="1">
    <location>
        <begin position="154"/>
        <end position="164"/>
    </location>
</feature>
<dbReference type="KEGG" id="sgv:B1H19_21015"/>
<feature type="compositionally biased region" description="Basic and acidic residues" evidence="1">
    <location>
        <begin position="99"/>
        <end position="109"/>
    </location>
</feature>
<feature type="chain" id="PRO_5039377952" description="Gram-positive cocci surface proteins LPxTG domain-containing protein" evidence="3">
    <location>
        <begin position="21"/>
        <end position="264"/>
    </location>
</feature>
<feature type="transmembrane region" description="Helical" evidence="2">
    <location>
        <begin position="240"/>
        <end position="259"/>
    </location>
</feature>
<evidence type="ECO:0000313" key="5">
    <source>
        <dbReference type="Proteomes" id="UP000192726"/>
    </source>
</evidence>
<feature type="compositionally biased region" description="Basic and acidic residues" evidence="1">
    <location>
        <begin position="73"/>
        <end position="90"/>
    </location>
</feature>
<organism evidence="4 5">
    <name type="scientific">Streptomyces gilvosporeus</name>
    <dbReference type="NCBI Taxonomy" id="553510"/>
    <lineage>
        <taxon>Bacteria</taxon>
        <taxon>Bacillati</taxon>
        <taxon>Actinomycetota</taxon>
        <taxon>Actinomycetes</taxon>
        <taxon>Kitasatosporales</taxon>
        <taxon>Streptomycetaceae</taxon>
        <taxon>Streptomyces</taxon>
    </lineage>
</organism>
<keyword evidence="5" id="KW-1185">Reference proteome</keyword>